<feature type="binding site" evidence="7">
    <location>
        <position position="47"/>
    </location>
    <ligand>
        <name>S-adenosyl-L-methionine</name>
        <dbReference type="ChEBI" id="CHEBI:59789"/>
    </ligand>
</feature>
<evidence type="ECO:0000256" key="2">
    <source>
        <dbReference type="ARBA" id="ARBA00003015"/>
    </source>
</evidence>
<feature type="binding site" evidence="7">
    <location>
        <position position="125"/>
    </location>
    <ligand>
        <name>substrate</name>
    </ligand>
</feature>
<comment type="function">
    <text evidence="2 7">Catalyzes the formation of N(7)-methylguanine at position 46 (m7G46) in tRNA.</text>
</comment>
<proteinExistence type="inferred from homology"/>
<dbReference type="HAMAP" id="MF_01057">
    <property type="entry name" value="tRNA_methyltr_TrmB"/>
    <property type="match status" value="1"/>
</dbReference>
<dbReference type="Proteomes" id="UP001500298">
    <property type="component" value="Unassembled WGS sequence"/>
</dbReference>
<dbReference type="SUPFAM" id="SSF53335">
    <property type="entry name" value="S-adenosyl-L-methionine-dependent methyltransferases"/>
    <property type="match status" value="1"/>
</dbReference>
<keyword evidence="3 7" id="KW-0489">Methyltransferase</keyword>
<dbReference type="EC" id="2.1.1.33" evidence="7"/>
<dbReference type="Pfam" id="PF02390">
    <property type="entry name" value="Methyltransf_4"/>
    <property type="match status" value="1"/>
</dbReference>
<dbReference type="InterPro" id="IPR029063">
    <property type="entry name" value="SAM-dependent_MTases_sf"/>
</dbReference>
<dbReference type="PANTHER" id="PTHR23417">
    <property type="entry name" value="3-DEOXY-D-MANNO-OCTULOSONIC-ACID TRANSFERASE/TRNA GUANINE-N 7 - -METHYLTRANSFERASE"/>
    <property type="match status" value="1"/>
</dbReference>
<protein>
    <recommendedName>
        <fullName evidence="7">tRNA (guanine-N(7)-)-methyltransferase</fullName>
        <ecNumber evidence="7">2.1.1.33</ecNumber>
    </recommendedName>
    <alternativeName>
        <fullName evidence="7">tRNA (guanine(46)-N(7))-methyltransferase</fullName>
    </alternativeName>
    <alternativeName>
        <fullName evidence="7">tRNA(m7G46)-methyltransferase</fullName>
    </alternativeName>
</protein>
<sequence length="240" mass="28370">MSRKKLKKFAENEERYNVVQPGKAFYENCKGNWKKEHFKNDNPIVLELACGRGEYTTGLAAHHPDKNFIGVDLKGDRLWYGSNVAEKEGLTNVAFLRCHIQNLEQYFASNEISEIWIVHPDPRPKDRDAKRRLTHPRFLNIYKNLLEEGGLMRFKTDSKPLFEYSVETAVRERLFIEDLTFDLYESDLLEEHFGITTRYERKFTAEGHMIHYMRFRFDKPLTEEEEKEKVYGEQVDGGHL</sequence>
<accession>A0ABP9DP92</accession>
<evidence type="ECO:0000256" key="1">
    <source>
        <dbReference type="ARBA" id="ARBA00000142"/>
    </source>
</evidence>
<evidence type="ECO:0000313" key="8">
    <source>
        <dbReference type="EMBL" id="GAA4847603.1"/>
    </source>
</evidence>
<keyword evidence="4 7" id="KW-0808">Transferase</keyword>
<evidence type="ECO:0000256" key="3">
    <source>
        <dbReference type="ARBA" id="ARBA00022603"/>
    </source>
</evidence>
<keyword evidence="6 7" id="KW-0819">tRNA processing</keyword>
<feature type="binding site" evidence="7">
    <location>
        <position position="121"/>
    </location>
    <ligand>
        <name>S-adenosyl-L-methionine</name>
        <dbReference type="ChEBI" id="CHEBI:59789"/>
    </ligand>
</feature>
<dbReference type="PROSITE" id="PS51625">
    <property type="entry name" value="SAM_MT_TRMB"/>
    <property type="match status" value="1"/>
</dbReference>
<dbReference type="PANTHER" id="PTHR23417:SF14">
    <property type="entry name" value="PENTACOTRIPEPTIDE-REPEAT REGION OF PRORP DOMAIN-CONTAINING PROTEIN"/>
    <property type="match status" value="1"/>
</dbReference>
<dbReference type="Gene3D" id="3.40.50.150">
    <property type="entry name" value="Vaccinia Virus protein VP39"/>
    <property type="match status" value="1"/>
</dbReference>
<comment type="caution">
    <text evidence="7">Lacks conserved residue(s) required for the propagation of feature annotation.</text>
</comment>
<organism evidence="8 9">
    <name type="scientific">Algivirga pacifica</name>
    <dbReference type="NCBI Taxonomy" id="1162670"/>
    <lineage>
        <taxon>Bacteria</taxon>
        <taxon>Pseudomonadati</taxon>
        <taxon>Bacteroidota</taxon>
        <taxon>Cytophagia</taxon>
        <taxon>Cytophagales</taxon>
        <taxon>Flammeovirgaceae</taxon>
        <taxon>Algivirga</taxon>
    </lineage>
</organism>
<comment type="similarity">
    <text evidence="7">Belongs to the class I-like SAM-binding methyltransferase superfamily. TrmB family.</text>
</comment>
<evidence type="ECO:0000256" key="6">
    <source>
        <dbReference type="ARBA" id="ARBA00022694"/>
    </source>
</evidence>
<dbReference type="NCBIfam" id="TIGR00091">
    <property type="entry name" value="tRNA (guanosine(46)-N7)-methyltransferase TrmB"/>
    <property type="match status" value="1"/>
</dbReference>
<reference evidence="9" key="1">
    <citation type="journal article" date="2019" name="Int. J. Syst. Evol. Microbiol.">
        <title>The Global Catalogue of Microorganisms (GCM) 10K type strain sequencing project: providing services to taxonomists for standard genome sequencing and annotation.</title>
        <authorList>
            <consortium name="The Broad Institute Genomics Platform"/>
            <consortium name="The Broad Institute Genome Sequencing Center for Infectious Disease"/>
            <person name="Wu L."/>
            <person name="Ma J."/>
        </authorList>
    </citation>
    <scope>NUCLEOTIDE SEQUENCE [LARGE SCALE GENOMIC DNA]</scope>
    <source>
        <strain evidence="9">JCM 18326</strain>
    </source>
</reference>
<evidence type="ECO:0000313" key="9">
    <source>
        <dbReference type="Proteomes" id="UP001500298"/>
    </source>
</evidence>
<evidence type="ECO:0000256" key="7">
    <source>
        <dbReference type="HAMAP-Rule" id="MF_01057"/>
    </source>
</evidence>
<dbReference type="RefSeq" id="WP_345374240.1">
    <property type="nucleotide sequence ID" value="NZ_BAABJX010000057.1"/>
</dbReference>
<dbReference type="InterPro" id="IPR055361">
    <property type="entry name" value="tRNA_methyltr_TrmB_bact"/>
</dbReference>
<feature type="binding site" evidence="7">
    <location>
        <position position="72"/>
    </location>
    <ligand>
        <name>S-adenosyl-L-methionine</name>
        <dbReference type="ChEBI" id="CHEBI:59789"/>
    </ligand>
</feature>
<name>A0ABP9DP92_9BACT</name>
<keyword evidence="9" id="KW-1185">Reference proteome</keyword>
<dbReference type="InterPro" id="IPR003358">
    <property type="entry name" value="tRNA_(Gua-N-7)_MeTrfase_Trmb"/>
</dbReference>
<comment type="catalytic activity">
    <reaction evidence="1 7">
        <text>guanosine(46) in tRNA + S-adenosyl-L-methionine = N(7)-methylguanosine(46) in tRNA + S-adenosyl-L-homocysteine</text>
        <dbReference type="Rhea" id="RHEA:42708"/>
        <dbReference type="Rhea" id="RHEA-COMP:10188"/>
        <dbReference type="Rhea" id="RHEA-COMP:10189"/>
        <dbReference type="ChEBI" id="CHEBI:57856"/>
        <dbReference type="ChEBI" id="CHEBI:59789"/>
        <dbReference type="ChEBI" id="CHEBI:74269"/>
        <dbReference type="ChEBI" id="CHEBI:74480"/>
        <dbReference type="EC" id="2.1.1.33"/>
    </reaction>
</comment>
<gene>
    <name evidence="7 8" type="primary">trmB</name>
    <name evidence="8" type="ORF">GCM10023331_35390</name>
</gene>
<dbReference type="EMBL" id="BAABJX010000057">
    <property type="protein sequence ID" value="GAA4847603.1"/>
    <property type="molecule type" value="Genomic_DNA"/>
</dbReference>
<comment type="caution">
    <text evidence="8">The sequence shown here is derived from an EMBL/GenBank/DDBJ whole genome shotgun (WGS) entry which is preliminary data.</text>
</comment>
<feature type="binding site" evidence="7">
    <location>
        <position position="157"/>
    </location>
    <ligand>
        <name>substrate</name>
    </ligand>
</feature>
<evidence type="ECO:0000256" key="4">
    <source>
        <dbReference type="ARBA" id="ARBA00022679"/>
    </source>
</evidence>
<evidence type="ECO:0000256" key="5">
    <source>
        <dbReference type="ARBA" id="ARBA00022691"/>
    </source>
</evidence>
<keyword evidence="5 7" id="KW-0949">S-adenosyl-L-methionine</keyword>
<dbReference type="NCBIfam" id="NF001080">
    <property type="entry name" value="PRK00121.2-2"/>
    <property type="match status" value="1"/>
</dbReference>
<feature type="binding site" evidence="7">
    <location>
        <begin position="197"/>
        <end position="200"/>
    </location>
    <ligand>
        <name>substrate</name>
    </ligand>
</feature>
<comment type="pathway">
    <text evidence="7">tRNA modification; N(7)-methylguanine-tRNA biosynthesis.</text>
</comment>